<dbReference type="InterPro" id="IPR051487">
    <property type="entry name" value="Ser/Thr_Proteases_Immune/Dev"/>
</dbReference>
<keyword evidence="7" id="KW-1185">Reference proteome</keyword>
<organism evidence="6 7">
    <name type="scientific">Aquatica leii</name>
    <dbReference type="NCBI Taxonomy" id="1421715"/>
    <lineage>
        <taxon>Eukaryota</taxon>
        <taxon>Metazoa</taxon>
        <taxon>Ecdysozoa</taxon>
        <taxon>Arthropoda</taxon>
        <taxon>Hexapoda</taxon>
        <taxon>Insecta</taxon>
        <taxon>Pterygota</taxon>
        <taxon>Neoptera</taxon>
        <taxon>Endopterygota</taxon>
        <taxon>Coleoptera</taxon>
        <taxon>Polyphaga</taxon>
        <taxon>Elateriformia</taxon>
        <taxon>Elateroidea</taxon>
        <taxon>Lampyridae</taxon>
        <taxon>Luciolinae</taxon>
        <taxon>Aquatica</taxon>
    </lineage>
</organism>
<dbReference type="InterPro" id="IPR009003">
    <property type="entry name" value="Peptidase_S1_PA"/>
</dbReference>
<dbReference type="SMART" id="SM00020">
    <property type="entry name" value="Tryp_SPc"/>
    <property type="match status" value="1"/>
</dbReference>
<dbReference type="GO" id="GO:0004252">
    <property type="term" value="F:serine-type endopeptidase activity"/>
    <property type="evidence" value="ECO:0007669"/>
    <property type="project" value="InterPro"/>
</dbReference>
<dbReference type="CDD" id="cd00190">
    <property type="entry name" value="Tryp_SPc"/>
    <property type="match status" value="1"/>
</dbReference>
<proteinExistence type="inferred from homology"/>
<evidence type="ECO:0000259" key="5">
    <source>
        <dbReference type="PROSITE" id="PS50240"/>
    </source>
</evidence>
<sequence length="218" mass="25175">MFGHKIYLYLIIADYEMKSKHYVFLCFFLVSASLAVKTSKLNLLADRKYCGYQHTDDYVRSSNNISIDEFPWMAQLLYDEERMIRCTGSLINNRYVLTTAHCLKPQNNDLVAVQLGDYNVKTETDCVKNYHHDTECSDPVQLFNVEEKIVHPSVNFKKSDNDIGLIRLSRTVQFSDYVRPICLPDKNSPELIDGQIMVTSGWGTLGYHLDVTELKKQL</sequence>
<dbReference type="GO" id="GO:0006508">
    <property type="term" value="P:proteolysis"/>
    <property type="evidence" value="ECO:0007669"/>
    <property type="project" value="InterPro"/>
</dbReference>
<evidence type="ECO:0000256" key="2">
    <source>
        <dbReference type="ARBA" id="ARBA00023157"/>
    </source>
</evidence>
<dbReference type="Pfam" id="PF00089">
    <property type="entry name" value="Trypsin"/>
    <property type="match status" value="1"/>
</dbReference>
<keyword evidence="1" id="KW-0732">Signal</keyword>
<reference evidence="7" key="1">
    <citation type="submission" date="2023-01" db="EMBL/GenBank/DDBJ databases">
        <title>Key to firefly adult light organ development and bioluminescence: homeobox transcription factors regulate luciferase expression and transportation to peroxisome.</title>
        <authorList>
            <person name="Fu X."/>
        </authorList>
    </citation>
    <scope>NUCLEOTIDE SEQUENCE [LARGE SCALE GENOMIC DNA]</scope>
</reference>
<dbReference type="PROSITE" id="PS50240">
    <property type="entry name" value="TRYPSIN_DOM"/>
    <property type="match status" value="1"/>
</dbReference>
<dbReference type="Gene3D" id="2.40.10.10">
    <property type="entry name" value="Trypsin-like serine proteases"/>
    <property type="match status" value="2"/>
</dbReference>
<gene>
    <name evidence="6" type="ORF">RN001_003983</name>
</gene>
<keyword evidence="2" id="KW-1015">Disulfide bond</keyword>
<keyword evidence="3" id="KW-0325">Glycoprotein</keyword>
<dbReference type="InterPro" id="IPR043504">
    <property type="entry name" value="Peptidase_S1_PA_chymotrypsin"/>
</dbReference>
<protein>
    <recommendedName>
        <fullName evidence="5">Peptidase S1 domain-containing protein</fullName>
    </recommendedName>
</protein>
<comment type="similarity">
    <text evidence="4">Belongs to the peptidase S1 family. CLIP subfamily.</text>
</comment>
<dbReference type="InterPro" id="IPR001314">
    <property type="entry name" value="Peptidase_S1A"/>
</dbReference>
<dbReference type="PRINTS" id="PR00722">
    <property type="entry name" value="CHYMOTRYPSIN"/>
</dbReference>
<evidence type="ECO:0000256" key="4">
    <source>
        <dbReference type="ARBA" id="ARBA00024195"/>
    </source>
</evidence>
<name>A0AAN7PJ40_9COLE</name>
<dbReference type="Proteomes" id="UP001353858">
    <property type="component" value="Unassembled WGS sequence"/>
</dbReference>
<comment type="caution">
    <text evidence="6">The sequence shown here is derived from an EMBL/GenBank/DDBJ whole genome shotgun (WGS) entry which is preliminary data.</text>
</comment>
<accession>A0AAN7PJ40</accession>
<dbReference type="EMBL" id="JARPUR010000001">
    <property type="protein sequence ID" value="KAK4887712.1"/>
    <property type="molecule type" value="Genomic_DNA"/>
</dbReference>
<feature type="domain" description="Peptidase S1" evidence="5">
    <location>
        <begin position="58"/>
        <end position="218"/>
    </location>
</feature>
<evidence type="ECO:0000256" key="3">
    <source>
        <dbReference type="ARBA" id="ARBA00023180"/>
    </source>
</evidence>
<evidence type="ECO:0000256" key="1">
    <source>
        <dbReference type="ARBA" id="ARBA00022729"/>
    </source>
</evidence>
<dbReference type="FunFam" id="2.40.10.10:FF:000028">
    <property type="entry name" value="Serine protease easter"/>
    <property type="match status" value="1"/>
</dbReference>
<dbReference type="AlphaFoldDB" id="A0AAN7PJ40"/>
<dbReference type="InterPro" id="IPR001254">
    <property type="entry name" value="Trypsin_dom"/>
</dbReference>
<dbReference type="SUPFAM" id="SSF50494">
    <property type="entry name" value="Trypsin-like serine proteases"/>
    <property type="match status" value="1"/>
</dbReference>
<evidence type="ECO:0000313" key="7">
    <source>
        <dbReference type="Proteomes" id="UP001353858"/>
    </source>
</evidence>
<dbReference type="PANTHER" id="PTHR24256">
    <property type="entry name" value="TRYPTASE-RELATED"/>
    <property type="match status" value="1"/>
</dbReference>
<evidence type="ECO:0000313" key="6">
    <source>
        <dbReference type="EMBL" id="KAK4887712.1"/>
    </source>
</evidence>